<dbReference type="InterPro" id="IPR048634">
    <property type="entry name" value="SecD_SecF_C"/>
</dbReference>
<dbReference type="InterPro" id="IPR022813">
    <property type="entry name" value="SecD/SecF_arch_bac"/>
</dbReference>
<evidence type="ECO:0000256" key="4">
    <source>
        <dbReference type="ARBA" id="ARBA00022692"/>
    </source>
</evidence>
<evidence type="ECO:0000256" key="1">
    <source>
        <dbReference type="ARBA" id="ARBA00004651"/>
    </source>
</evidence>
<keyword evidence="6 9" id="KW-1133">Transmembrane helix</keyword>
<proteinExistence type="inferred from homology"/>
<evidence type="ECO:0000256" key="5">
    <source>
        <dbReference type="ARBA" id="ARBA00022927"/>
    </source>
</evidence>
<gene>
    <name evidence="9" type="primary">secF</name>
    <name evidence="11" type="ORF">A2801_03375</name>
</gene>
<evidence type="ECO:0000259" key="10">
    <source>
        <dbReference type="Pfam" id="PF02355"/>
    </source>
</evidence>
<organism evidence="11 12">
    <name type="scientific">Candidatus Woesebacteria bacterium RIFCSPHIGHO2_01_FULL_41_10</name>
    <dbReference type="NCBI Taxonomy" id="1802500"/>
    <lineage>
        <taxon>Bacteria</taxon>
        <taxon>Candidatus Woeseibacteriota</taxon>
    </lineage>
</organism>
<dbReference type="GO" id="GO:0005886">
    <property type="term" value="C:plasma membrane"/>
    <property type="evidence" value="ECO:0007669"/>
    <property type="project" value="UniProtKB-SubCell"/>
</dbReference>
<evidence type="ECO:0000256" key="6">
    <source>
        <dbReference type="ARBA" id="ARBA00022989"/>
    </source>
</evidence>
<evidence type="ECO:0000313" key="11">
    <source>
        <dbReference type="EMBL" id="OGM29097.1"/>
    </source>
</evidence>
<evidence type="ECO:0000256" key="8">
    <source>
        <dbReference type="ARBA" id="ARBA00023136"/>
    </source>
</evidence>
<dbReference type="Proteomes" id="UP000177263">
    <property type="component" value="Unassembled WGS sequence"/>
</dbReference>
<name>A0A1F7YPA1_9BACT</name>
<keyword evidence="4 9" id="KW-0812">Transmembrane</keyword>
<dbReference type="STRING" id="1802500.A2801_03375"/>
<evidence type="ECO:0000313" key="12">
    <source>
        <dbReference type="Proteomes" id="UP000177263"/>
    </source>
</evidence>
<dbReference type="SUPFAM" id="SSF82866">
    <property type="entry name" value="Multidrug efflux transporter AcrB transmembrane domain"/>
    <property type="match status" value="1"/>
</dbReference>
<feature type="transmembrane region" description="Helical" evidence="9">
    <location>
        <begin position="253"/>
        <end position="278"/>
    </location>
</feature>
<dbReference type="NCBIfam" id="TIGR00966">
    <property type="entry name" value="transloc_SecF"/>
    <property type="match status" value="1"/>
</dbReference>
<keyword evidence="8 9" id="KW-0472">Membrane</keyword>
<feature type="transmembrane region" description="Helical" evidence="9">
    <location>
        <begin position="12"/>
        <end position="32"/>
    </location>
</feature>
<dbReference type="Gene3D" id="1.20.1640.10">
    <property type="entry name" value="Multidrug efflux transporter AcrB transmembrane domain"/>
    <property type="match status" value="1"/>
</dbReference>
<comment type="subcellular location">
    <subcellularLocation>
        <location evidence="1 9">Cell membrane</location>
        <topology evidence="1 9">Multi-pass membrane protein</topology>
    </subcellularLocation>
</comment>
<comment type="subunit">
    <text evidence="9">Forms a complex with SecD. Part of the essential Sec protein translocation apparatus which comprises SecA, SecYEG and auxiliary proteins SecDF. Other proteins may also be involved.</text>
</comment>
<evidence type="ECO:0000256" key="3">
    <source>
        <dbReference type="ARBA" id="ARBA00022475"/>
    </source>
</evidence>
<dbReference type="AlphaFoldDB" id="A0A1F7YPA1"/>
<dbReference type="InterPro" id="IPR005665">
    <property type="entry name" value="SecF_bac"/>
</dbReference>
<keyword evidence="2 9" id="KW-0813">Transport</keyword>
<accession>A0A1F7YPA1</accession>
<dbReference type="GO" id="GO:0065002">
    <property type="term" value="P:intracellular protein transmembrane transport"/>
    <property type="evidence" value="ECO:0007669"/>
    <property type="project" value="UniProtKB-UniRule"/>
</dbReference>
<comment type="function">
    <text evidence="9">Part of the Sec protein translocase complex. Interacts with the SecYEG preprotein conducting channel. SecDF uses the proton motive force (PMF) to complete protein translocation after the ATP-dependent function of SecA.</text>
</comment>
<protein>
    <recommendedName>
        <fullName evidence="9">Protein-export membrane protein SecF</fullName>
    </recommendedName>
</protein>
<dbReference type="InterPro" id="IPR022645">
    <property type="entry name" value="SecD/SecF_bac"/>
</dbReference>
<comment type="caution">
    <text evidence="11">The sequence shown here is derived from an EMBL/GenBank/DDBJ whole genome shotgun (WGS) entry which is preliminary data.</text>
</comment>
<feature type="transmembrane region" description="Helical" evidence="9">
    <location>
        <begin position="123"/>
        <end position="140"/>
    </location>
</feature>
<comment type="similarity">
    <text evidence="9">Belongs to the SecD/SecF family. SecF subfamily.</text>
</comment>
<evidence type="ECO:0000256" key="9">
    <source>
        <dbReference type="HAMAP-Rule" id="MF_01464"/>
    </source>
</evidence>
<reference evidence="11 12" key="1">
    <citation type="journal article" date="2016" name="Nat. Commun.">
        <title>Thousands of microbial genomes shed light on interconnected biogeochemical processes in an aquifer system.</title>
        <authorList>
            <person name="Anantharaman K."/>
            <person name="Brown C.T."/>
            <person name="Hug L.A."/>
            <person name="Sharon I."/>
            <person name="Castelle C.J."/>
            <person name="Probst A.J."/>
            <person name="Thomas B.C."/>
            <person name="Singh A."/>
            <person name="Wilkins M.J."/>
            <person name="Karaoz U."/>
            <person name="Brodie E.L."/>
            <person name="Williams K.H."/>
            <person name="Hubbard S.S."/>
            <person name="Banfield J.F."/>
        </authorList>
    </citation>
    <scope>NUCLEOTIDE SEQUENCE [LARGE SCALE GENOMIC DNA]</scope>
</reference>
<sequence>MNFNWMKYKIVYAIMSAVFVGVGVLSLAMWGLPLGLEFTGGAEIDYKVSLDKRSDVMSSLEEIAENAIVQSSANDHIIVKLPEVAQEERGQLLEKVVSVDSSAKEVQFQQVGPSIGPELIKKTFFAIAIVAGSIFLWVAVQFRRIPFGVAAIFAMVHDTMVLIGVFSLLGHFYNAQVDFLFVTAVLTTLSFSVHDTIVVFDRIRELSKKHGGSLEELANRAVSETMRRSIINSMTIIVVLLSLVVWGGESIRWFATALLVGAISGTYSSPFIAVPLYITLEKLFRRSE</sequence>
<evidence type="ECO:0000256" key="2">
    <source>
        <dbReference type="ARBA" id="ARBA00022448"/>
    </source>
</evidence>
<feature type="transmembrane region" description="Helical" evidence="9">
    <location>
        <begin position="147"/>
        <end position="173"/>
    </location>
</feature>
<dbReference type="Pfam" id="PF02355">
    <property type="entry name" value="SecD_SecF_C"/>
    <property type="match status" value="1"/>
</dbReference>
<feature type="transmembrane region" description="Helical" evidence="9">
    <location>
        <begin position="230"/>
        <end position="247"/>
    </location>
</feature>
<evidence type="ECO:0000256" key="7">
    <source>
        <dbReference type="ARBA" id="ARBA00023010"/>
    </source>
</evidence>
<feature type="transmembrane region" description="Helical" evidence="9">
    <location>
        <begin position="179"/>
        <end position="200"/>
    </location>
</feature>
<dbReference type="PANTHER" id="PTHR30081">
    <property type="entry name" value="PROTEIN-EXPORT MEMBRANE PROTEIN SEC"/>
    <property type="match status" value="1"/>
</dbReference>
<dbReference type="GO" id="GO:0043952">
    <property type="term" value="P:protein transport by the Sec complex"/>
    <property type="evidence" value="ECO:0007669"/>
    <property type="project" value="UniProtKB-UniRule"/>
</dbReference>
<dbReference type="EMBL" id="MGGM01000019">
    <property type="protein sequence ID" value="OGM29097.1"/>
    <property type="molecule type" value="Genomic_DNA"/>
</dbReference>
<dbReference type="GO" id="GO:0006605">
    <property type="term" value="P:protein targeting"/>
    <property type="evidence" value="ECO:0007669"/>
    <property type="project" value="UniProtKB-UniRule"/>
</dbReference>
<keyword evidence="3 9" id="KW-1003">Cell membrane</keyword>
<keyword evidence="7 9" id="KW-0811">Translocation</keyword>
<dbReference type="PANTHER" id="PTHR30081:SF8">
    <property type="entry name" value="PROTEIN TRANSLOCASE SUBUNIT SECF"/>
    <property type="match status" value="1"/>
</dbReference>
<dbReference type="PRINTS" id="PR01755">
    <property type="entry name" value="SECFTRNLCASE"/>
</dbReference>
<feature type="domain" description="Protein export membrane protein SecD/SecF C-terminal" evidence="10">
    <location>
        <begin position="95"/>
        <end position="281"/>
    </location>
</feature>
<dbReference type="GO" id="GO:0015450">
    <property type="term" value="F:protein-transporting ATPase activity"/>
    <property type="evidence" value="ECO:0007669"/>
    <property type="project" value="InterPro"/>
</dbReference>
<keyword evidence="5 9" id="KW-0653">Protein transport</keyword>
<dbReference type="HAMAP" id="MF_01464_B">
    <property type="entry name" value="SecF_B"/>
    <property type="match status" value="1"/>
</dbReference>